<protein>
    <submittedName>
        <fullName evidence="2">Protein kinase-like domain protein</fullName>
    </submittedName>
</protein>
<dbReference type="CDD" id="cd05120">
    <property type="entry name" value="APH_ChoK_like"/>
    <property type="match status" value="1"/>
</dbReference>
<dbReference type="GO" id="GO:0016301">
    <property type="term" value="F:kinase activity"/>
    <property type="evidence" value="ECO:0007669"/>
    <property type="project" value="UniProtKB-KW"/>
</dbReference>
<dbReference type="PANTHER" id="PTHR21310:SF58">
    <property type="entry name" value="AMINOGLYCOSIDE PHOSPHOTRANSFERASE DOMAIN-CONTAINING PROTEIN"/>
    <property type="match status" value="1"/>
</dbReference>
<dbReference type="PANTHER" id="PTHR21310">
    <property type="entry name" value="AMINOGLYCOSIDE PHOSPHOTRANSFERASE-RELATED-RELATED"/>
    <property type="match status" value="1"/>
</dbReference>
<dbReference type="InterPro" id="IPR002575">
    <property type="entry name" value="Aminoglycoside_PTrfase"/>
</dbReference>
<evidence type="ECO:0000313" key="3">
    <source>
        <dbReference type="Proteomes" id="UP000076584"/>
    </source>
</evidence>
<dbReference type="InterPro" id="IPR051678">
    <property type="entry name" value="AGP_Transferase"/>
</dbReference>
<dbReference type="InterPro" id="IPR011009">
    <property type="entry name" value="Kinase-like_dom_sf"/>
</dbReference>
<dbReference type="EMBL" id="LFIW01000072">
    <property type="protein sequence ID" value="KZL88165.1"/>
    <property type="molecule type" value="Genomic_DNA"/>
</dbReference>
<dbReference type="STRING" id="1573173.A0A162Q7H1"/>
<organism evidence="2 3">
    <name type="scientific">Colletotrichum incanum</name>
    <name type="common">Soybean anthracnose fungus</name>
    <dbReference type="NCBI Taxonomy" id="1573173"/>
    <lineage>
        <taxon>Eukaryota</taxon>
        <taxon>Fungi</taxon>
        <taxon>Dikarya</taxon>
        <taxon>Ascomycota</taxon>
        <taxon>Pezizomycotina</taxon>
        <taxon>Sordariomycetes</taxon>
        <taxon>Hypocreomycetidae</taxon>
        <taxon>Glomerellales</taxon>
        <taxon>Glomerellaceae</taxon>
        <taxon>Colletotrichum</taxon>
        <taxon>Colletotrichum spaethianum species complex</taxon>
    </lineage>
</organism>
<comment type="caution">
    <text evidence="2">The sequence shown here is derived from an EMBL/GenBank/DDBJ whole genome shotgun (WGS) entry which is preliminary data.</text>
</comment>
<dbReference type="Gene3D" id="3.90.1200.10">
    <property type="match status" value="1"/>
</dbReference>
<keyword evidence="3" id="KW-1185">Reference proteome</keyword>
<dbReference type="AlphaFoldDB" id="A0A162Q7H1"/>
<dbReference type="Proteomes" id="UP000076584">
    <property type="component" value="Unassembled WGS sequence"/>
</dbReference>
<keyword evidence="2" id="KW-0808">Transferase</keyword>
<name>A0A162Q7H1_COLIC</name>
<accession>A0A162Q7H1</accession>
<sequence>MGGARVLRQHDPVYPNAKQRHHNTNILNTTSISNLSPYLHRAGRFKTIYIGLSNTLQFFPLPTQPSVFLQTMAAQRPVNESIQEIDSQTWLVADRLLLSRSFTSSPSCLWSDGCGSFYSVSETPGTPVTSQPLSTTSLDSIRLVYDAGGVSAVWEIGNAFLKVKISNSPSTTREYVTLAGVKAIEPSFAIPDVLYHGEWAGRHYLILSKVPGQTLTDVWPTMDEDTKCRCVDQVVDICNELGKLQANHISGLDGNQLLDPLLIKHGAEEDFSHKNLLKSCTELGMDCSTFVFSHCDLGPGNLIIDRDGSLGVIDWEMAGFVPKDWIRTRFCISGGLDLPGNGDERVDWRRRVQGRLSDEGYPEIADEWMAWWKGE</sequence>
<proteinExistence type="predicted"/>
<gene>
    <name evidence="2" type="ORF">CI238_11628</name>
</gene>
<feature type="domain" description="Aminoglycoside phosphotransferase" evidence="1">
    <location>
        <begin position="184"/>
        <end position="320"/>
    </location>
</feature>
<dbReference type="Pfam" id="PF01636">
    <property type="entry name" value="APH"/>
    <property type="match status" value="1"/>
</dbReference>
<dbReference type="SUPFAM" id="SSF56112">
    <property type="entry name" value="Protein kinase-like (PK-like)"/>
    <property type="match status" value="1"/>
</dbReference>
<evidence type="ECO:0000313" key="2">
    <source>
        <dbReference type="EMBL" id="KZL88165.1"/>
    </source>
</evidence>
<evidence type="ECO:0000259" key="1">
    <source>
        <dbReference type="Pfam" id="PF01636"/>
    </source>
</evidence>
<reference evidence="2 3" key="1">
    <citation type="submission" date="2015-06" db="EMBL/GenBank/DDBJ databases">
        <title>Survival trade-offs in plant roots during colonization by closely related pathogenic and mutualistic fungi.</title>
        <authorList>
            <person name="Hacquard S."/>
            <person name="Kracher B."/>
            <person name="Hiruma K."/>
            <person name="Weinman A."/>
            <person name="Muench P."/>
            <person name="Garrido Oter R."/>
            <person name="Ver Loren van Themaat E."/>
            <person name="Dallerey J.-F."/>
            <person name="Damm U."/>
            <person name="Henrissat B."/>
            <person name="Lespinet O."/>
            <person name="Thon M."/>
            <person name="Kemen E."/>
            <person name="McHardy A.C."/>
            <person name="Schulze-Lefert P."/>
            <person name="O'Connell R.J."/>
        </authorList>
    </citation>
    <scope>NUCLEOTIDE SEQUENCE [LARGE SCALE GENOMIC DNA]</scope>
    <source>
        <strain evidence="2 3">MAFF 238704</strain>
    </source>
</reference>
<keyword evidence="2" id="KW-0418">Kinase</keyword>